<feature type="region of interest" description="Disordered" evidence="1">
    <location>
        <begin position="108"/>
        <end position="128"/>
    </location>
</feature>
<organism evidence="2">
    <name type="scientific">uncultured Caudovirales phage</name>
    <dbReference type="NCBI Taxonomy" id="2100421"/>
    <lineage>
        <taxon>Viruses</taxon>
        <taxon>Duplodnaviria</taxon>
        <taxon>Heunggongvirae</taxon>
        <taxon>Uroviricota</taxon>
        <taxon>Caudoviricetes</taxon>
        <taxon>Peduoviridae</taxon>
        <taxon>Maltschvirus</taxon>
        <taxon>Maltschvirus maltsch</taxon>
    </lineage>
</organism>
<accession>A0A6J5L0N8</accession>
<proteinExistence type="predicted"/>
<dbReference type="EMBL" id="LR796207">
    <property type="protein sequence ID" value="CAB4127105.1"/>
    <property type="molecule type" value="Genomic_DNA"/>
</dbReference>
<reference evidence="2" key="1">
    <citation type="submission" date="2020-04" db="EMBL/GenBank/DDBJ databases">
        <authorList>
            <person name="Chiriac C."/>
            <person name="Salcher M."/>
            <person name="Ghai R."/>
            <person name="Kavagutti S V."/>
        </authorList>
    </citation>
    <scope>NUCLEOTIDE SEQUENCE</scope>
</reference>
<protein>
    <submittedName>
        <fullName evidence="2">Uncharacterized protein</fullName>
    </submittedName>
</protein>
<name>A0A6J5L0N8_9CAUD</name>
<evidence type="ECO:0000313" key="2">
    <source>
        <dbReference type="EMBL" id="CAB4127105.1"/>
    </source>
</evidence>
<evidence type="ECO:0000256" key="1">
    <source>
        <dbReference type="SAM" id="MobiDB-lite"/>
    </source>
</evidence>
<gene>
    <name evidence="2" type="ORF">UFOVP79_53</name>
</gene>
<feature type="non-terminal residue" evidence="2">
    <location>
        <position position="203"/>
    </location>
</feature>
<feature type="compositionally biased region" description="Basic and acidic residues" evidence="1">
    <location>
        <begin position="108"/>
        <end position="125"/>
    </location>
</feature>
<sequence>MLLQPKNWAVFQHYKDRCPPWIKLHRDILNDRTYMRLPIASKALAPMLWLLASESKDGIFDGSLDELVFRLHITEKDYRDGLKPLIDNGFFSNASNTLAECQQFAIPETERERETETEKERDKNKRGSRLSQDFVLPREWRDFCIQERKELHPTQTFDKFKDYWIAQAGQKGVKLDWFATWRNWVRNTNAPKPNLFDIARVTV</sequence>